<protein>
    <submittedName>
        <fullName evidence="1">Uncharacterized protein</fullName>
    </submittedName>
</protein>
<reference evidence="1 2" key="1">
    <citation type="journal article" date="2011" name="PLoS Genet.">
        <title>Comparative genomic analysis of human fungal pathogens causing paracoccidioidomycosis.</title>
        <authorList>
            <person name="Desjardins C.A."/>
            <person name="Champion M.D."/>
            <person name="Holder J.W."/>
            <person name="Muszewska A."/>
            <person name="Goldberg J."/>
            <person name="Bailao A.M."/>
            <person name="Brigido M.M."/>
            <person name="Ferreira M.E."/>
            <person name="Garcia A.M."/>
            <person name="Grynberg M."/>
            <person name="Gujja S."/>
            <person name="Heiman D.I."/>
            <person name="Henn M.R."/>
            <person name="Kodira C.D."/>
            <person name="Leon-Narvaez H."/>
            <person name="Longo L.V."/>
            <person name="Ma L.J."/>
            <person name="Malavazi I."/>
            <person name="Matsuo A.L."/>
            <person name="Morais F.V."/>
            <person name="Pereira M."/>
            <person name="Rodriguez-Brito S."/>
            <person name="Sakthikumar S."/>
            <person name="Salem-Izacc S.M."/>
            <person name="Sykes S.M."/>
            <person name="Teixeira M.M."/>
            <person name="Vallejo M.C."/>
            <person name="Walter M.E."/>
            <person name="Yandava C."/>
            <person name="Young S."/>
            <person name="Zeng Q."/>
            <person name="Zucker J."/>
            <person name="Felipe M.S."/>
            <person name="Goldman G.H."/>
            <person name="Haas B.J."/>
            <person name="McEwen J.G."/>
            <person name="Nino-Vega G."/>
            <person name="Puccia R."/>
            <person name="San-Blas G."/>
            <person name="Soares C.M."/>
            <person name="Birren B.W."/>
            <person name="Cuomo C.A."/>
        </authorList>
    </citation>
    <scope>NUCLEOTIDE SEQUENCE [LARGE SCALE GENOMIC DNA]</scope>
    <source>
        <strain evidence="2">ATCC MYA-826 / Pb01</strain>
    </source>
</reference>
<accession>C1GYB8</accession>
<dbReference type="Proteomes" id="UP000002059">
    <property type="component" value="Partially assembled WGS sequence"/>
</dbReference>
<dbReference type="EMBL" id="KN293999">
    <property type="protein sequence ID" value="EEH41509.2"/>
    <property type="molecule type" value="Genomic_DNA"/>
</dbReference>
<dbReference type="HOGENOM" id="CLU_2961434_0_0_1"/>
<dbReference type="VEuPathDB" id="FungiDB:PAAG_03072"/>
<organism evidence="1 2">
    <name type="scientific">Paracoccidioides lutzii (strain ATCC MYA-826 / Pb01)</name>
    <name type="common">Paracoccidioides brasiliensis</name>
    <dbReference type="NCBI Taxonomy" id="502779"/>
    <lineage>
        <taxon>Eukaryota</taxon>
        <taxon>Fungi</taxon>
        <taxon>Dikarya</taxon>
        <taxon>Ascomycota</taxon>
        <taxon>Pezizomycotina</taxon>
        <taxon>Eurotiomycetes</taxon>
        <taxon>Eurotiomycetidae</taxon>
        <taxon>Onygenales</taxon>
        <taxon>Ajellomycetaceae</taxon>
        <taxon>Paracoccidioides</taxon>
    </lineage>
</organism>
<dbReference type="AlphaFoldDB" id="C1GYB8"/>
<evidence type="ECO:0000313" key="1">
    <source>
        <dbReference type="EMBL" id="EEH41509.2"/>
    </source>
</evidence>
<name>C1GYB8_PARBA</name>
<gene>
    <name evidence="1" type="ORF">PAAG_03072</name>
</gene>
<dbReference type="KEGG" id="pbl:PAAG_03072"/>
<dbReference type="GeneID" id="9097809"/>
<evidence type="ECO:0000313" key="2">
    <source>
        <dbReference type="Proteomes" id="UP000002059"/>
    </source>
</evidence>
<keyword evidence="2" id="KW-1185">Reference proteome</keyword>
<sequence length="59" mass="6571">MIETLGEAGFRNYAVKYIRTAIEGRNEEIWVKDGREGEAQLDGTVSEKAGPMNVGLFRP</sequence>
<dbReference type="RefSeq" id="XP_002794527.2">
    <property type="nucleotide sequence ID" value="XM_002794481.2"/>
</dbReference>
<proteinExistence type="predicted"/>